<evidence type="ECO:0000313" key="2">
    <source>
        <dbReference type="EMBL" id="CBH99775.1"/>
    </source>
</evidence>
<gene>
    <name evidence="2" type="ORF">CARN3_0726</name>
</gene>
<reference evidence="2" key="1">
    <citation type="submission" date="2009-10" db="EMBL/GenBank/DDBJ databases">
        <title>Diversity of trophic interactions inside an arsenic-rich microbial ecosystem.</title>
        <authorList>
            <person name="Bertin P.N."/>
            <person name="Heinrich-Salmeron A."/>
            <person name="Pelletier E."/>
            <person name="Goulhen-Chollet F."/>
            <person name="Arsene-Ploetze F."/>
            <person name="Gallien S."/>
            <person name="Calteau A."/>
            <person name="Vallenet D."/>
            <person name="Casiot C."/>
            <person name="Chane-Woon-Ming B."/>
            <person name="Giloteaux L."/>
            <person name="Barakat M."/>
            <person name="Bonnefoy V."/>
            <person name="Bruneel O."/>
            <person name="Chandler M."/>
            <person name="Cleiss J."/>
            <person name="Duran R."/>
            <person name="Elbaz-Poulichet F."/>
            <person name="Fonknechten N."/>
            <person name="Lauga B."/>
            <person name="Mornico D."/>
            <person name="Ortet P."/>
            <person name="Schaeffer C."/>
            <person name="Siguier P."/>
            <person name="Alexander Thil Smith A."/>
            <person name="Van Dorsselaer A."/>
            <person name="Weissenbach J."/>
            <person name="Medigue C."/>
            <person name="Le Paslier D."/>
        </authorList>
    </citation>
    <scope>NUCLEOTIDE SEQUENCE</scope>
</reference>
<protein>
    <submittedName>
        <fullName evidence="2">Uncharacterized protein</fullName>
    </submittedName>
</protein>
<proteinExistence type="predicted"/>
<accession>E6PXW6</accession>
<organism evidence="2">
    <name type="scientific">mine drainage metagenome</name>
    <dbReference type="NCBI Taxonomy" id="410659"/>
    <lineage>
        <taxon>unclassified sequences</taxon>
        <taxon>metagenomes</taxon>
        <taxon>ecological metagenomes</taxon>
    </lineage>
</organism>
<sequence length="153" mass="16230">MSGRILPHGLCNSKKRDMCRKLVMMAALLLLVGAQALLVNCDLRCSLMRTSTDGPEVHATMQMAHCQGMSMEQHDQTTVAANDCCSPHGCAIHLQALVMSGDGLGGLLPSPTNAVAELFEDSPSNRSAASLFSPNRPSDSSPLSLRPGVSLRI</sequence>
<feature type="region of interest" description="Disordered" evidence="1">
    <location>
        <begin position="126"/>
        <end position="153"/>
    </location>
</feature>
<dbReference type="EMBL" id="CABN01000050">
    <property type="protein sequence ID" value="CBH99775.1"/>
    <property type="molecule type" value="Genomic_DNA"/>
</dbReference>
<dbReference type="AlphaFoldDB" id="E6PXW6"/>
<evidence type="ECO:0000256" key="1">
    <source>
        <dbReference type="SAM" id="MobiDB-lite"/>
    </source>
</evidence>
<name>E6PXW6_9ZZZZ</name>
<feature type="compositionally biased region" description="Low complexity" evidence="1">
    <location>
        <begin position="133"/>
        <end position="147"/>
    </location>
</feature>
<comment type="caution">
    <text evidence="2">The sequence shown here is derived from an EMBL/GenBank/DDBJ whole genome shotgun (WGS) entry which is preliminary data.</text>
</comment>